<dbReference type="Pfam" id="PF00884">
    <property type="entry name" value="Sulfatase"/>
    <property type="match status" value="1"/>
</dbReference>
<feature type="transmembrane region" description="Helical" evidence="7">
    <location>
        <begin position="153"/>
        <end position="175"/>
    </location>
</feature>
<dbReference type="PANTHER" id="PTHR47371">
    <property type="entry name" value="LIPOTEICHOIC ACID SYNTHASE"/>
    <property type="match status" value="1"/>
</dbReference>
<evidence type="ECO:0000313" key="9">
    <source>
        <dbReference type="EMBL" id="EPR09559.1"/>
    </source>
</evidence>
<evidence type="ECO:0000256" key="6">
    <source>
        <dbReference type="ARBA" id="ARBA00023136"/>
    </source>
</evidence>
<feature type="transmembrane region" description="Helical" evidence="7">
    <location>
        <begin position="76"/>
        <end position="92"/>
    </location>
</feature>
<keyword evidence="3" id="KW-1003">Cell membrane</keyword>
<sequence length="825" mass="93265">MKNIRNNLIFFFLVAVISAVDIFYNGNGFVQLALVLLASTVVFYMPSIKFNINRLTFIILFGANLIVLTISLTHRIYLLNMLFLSYLLWSIITPKLQRFKLLFSITFLLSFISVYAVSMFDFSVPIFVIALYPAYVFGSLINGKNIIKSKKIWAFALLNLAISAFGLAVFLFKALGRSIIDSVLLINIVKSGALTAVYLPFITLFSIWFAISANMIFRMLISKFSKGNSAFDLSDFIKPVVSLISFFAVSGIATFICELSIRQNLTETIKDVLDPNLMFNILVLCGIYLCLTALLGKGIPKIIIGIVTIFLTVANYIKFTYFDEPFYPWDLYLIRNLIGISREYLSIPIIIAVVAAIGILVYLVIHFRKAIGRYLKPRTSLFLLPFAAVFFLLNSVILTNTPLSIQLGIQKSWYIGKDEIMANGMFAQNYFYLTELDKYLNPKPQGYNENTMAEINTKYGKTGDSVAASAAVSKEKPNVIMIMSESFWDITKLNDLKFSKDIVENTHKYQKGQIAAPIIGGGTANSEFEALTGMSISSLSPGIIVYNAYLRTATPSIASVLKDNGYSTTAIHPNYGWFYNRDKVYNYFGFDNFYDVDKFSLSSQCKGPYISDYALVDKIMDTLNSSDKPAFIFGVSMQNHDPYIDKYSSHDVTVESDKLDDQQKNIVGNYAQGIYDADQSLGKLIQELKKTKKPTLVYFFGDHAPRLGSLNDFYKVYDLLGTNDRSAQNQNLEKLKYYTTPFAAWSNFKEIDSFSEIVSPSHIAYKILQDAGVNYPNYFNILPELEKSFPVLHQQTINTVDNNNPLIKDYRLIQYDILFGNKYLK</sequence>
<feature type="transmembrane region" description="Helical" evidence="7">
    <location>
        <begin position="345"/>
        <end position="367"/>
    </location>
</feature>
<feature type="domain" description="Sulfatase N-terminal" evidence="8">
    <location>
        <begin position="477"/>
        <end position="772"/>
    </location>
</feature>
<dbReference type="AlphaFoldDB" id="U4QY92"/>
<feature type="transmembrane region" description="Helical" evidence="7">
    <location>
        <begin position="52"/>
        <end position="70"/>
    </location>
</feature>
<feature type="transmembrane region" description="Helical" evidence="7">
    <location>
        <begin position="276"/>
        <end position="295"/>
    </location>
</feature>
<keyword evidence="5 7" id="KW-1133">Transmembrane helix</keyword>
<feature type="transmembrane region" description="Helical" evidence="7">
    <location>
        <begin position="379"/>
        <end position="398"/>
    </location>
</feature>
<dbReference type="InterPro" id="IPR000917">
    <property type="entry name" value="Sulfatase_N"/>
</dbReference>
<dbReference type="EMBL" id="ATAY01000085">
    <property type="protein sequence ID" value="EPR09559.1"/>
    <property type="molecule type" value="Genomic_DNA"/>
</dbReference>
<evidence type="ECO:0000256" key="4">
    <source>
        <dbReference type="ARBA" id="ARBA00022692"/>
    </source>
</evidence>
<dbReference type="InterPro" id="IPR017850">
    <property type="entry name" value="Alkaline_phosphatase_core_sf"/>
</dbReference>
<accession>U4QY92</accession>
<feature type="transmembrane region" description="Helical" evidence="7">
    <location>
        <begin position="236"/>
        <end position="256"/>
    </location>
</feature>
<dbReference type="GO" id="GO:0005886">
    <property type="term" value="C:plasma membrane"/>
    <property type="evidence" value="ECO:0007669"/>
    <property type="project" value="UniProtKB-SubCell"/>
</dbReference>
<evidence type="ECO:0000256" key="7">
    <source>
        <dbReference type="SAM" id="Phobius"/>
    </source>
</evidence>
<proteinExistence type="predicted"/>
<dbReference type="STRING" id="1330534.L323_16090"/>
<name>U4QY92_9FIRM</name>
<dbReference type="RefSeq" id="WP_020816637.1">
    <property type="nucleotide sequence ID" value="NZ_ATAY01000085.1"/>
</dbReference>
<dbReference type="Gene3D" id="3.40.720.10">
    <property type="entry name" value="Alkaline Phosphatase, subunit A"/>
    <property type="match status" value="1"/>
</dbReference>
<feature type="transmembrane region" description="Helical" evidence="7">
    <location>
        <begin position="29"/>
        <end position="45"/>
    </location>
</feature>
<protein>
    <submittedName>
        <fullName evidence="9">Sulfatase</fullName>
    </submittedName>
</protein>
<dbReference type="CDD" id="cd16015">
    <property type="entry name" value="LTA_synthase"/>
    <property type="match status" value="1"/>
</dbReference>
<evidence type="ECO:0000256" key="1">
    <source>
        <dbReference type="ARBA" id="ARBA00004651"/>
    </source>
</evidence>
<dbReference type="PATRIC" id="fig|1330534.3.peg.3186"/>
<feature type="transmembrane region" description="Helical" evidence="7">
    <location>
        <begin position="302"/>
        <end position="322"/>
    </location>
</feature>
<comment type="subcellular location">
    <subcellularLocation>
        <location evidence="1">Cell membrane</location>
        <topology evidence="1">Multi-pass membrane protein</topology>
    </subcellularLocation>
</comment>
<dbReference type="InterPro" id="IPR050448">
    <property type="entry name" value="OpgB/LTA_synthase_biosynth"/>
</dbReference>
<dbReference type="SUPFAM" id="SSF53649">
    <property type="entry name" value="Alkaline phosphatase-like"/>
    <property type="match status" value="1"/>
</dbReference>
<keyword evidence="4 7" id="KW-0812">Transmembrane</keyword>
<keyword evidence="6 7" id="KW-0472">Membrane</keyword>
<comment type="pathway">
    <text evidence="2">Cell wall biogenesis; lipoteichoic acid biosynthesis.</text>
</comment>
<evidence type="ECO:0000256" key="3">
    <source>
        <dbReference type="ARBA" id="ARBA00022475"/>
    </source>
</evidence>
<feature type="transmembrane region" description="Helical" evidence="7">
    <location>
        <begin position="122"/>
        <end position="141"/>
    </location>
</feature>
<dbReference type="OrthoDB" id="243547at2"/>
<dbReference type="PANTHER" id="PTHR47371:SF3">
    <property type="entry name" value="PHOSPHOGLYCEROL TRANSFERASE I"/>
    <property type="match status" value="1"/>
</dbReference>
<dbReference type="Proteomes" id="UP000016860">
    <property type="component" value="Unassembled WGS sequence"/>
</dbReference>
<evidence type="ECO:0000259" key="8">
    <source>
        <dbReference type="Pfam" id="PF00884"/>
    </source>
</evidence>
<comment type="caution">
    <text evidence="9">The sequence shown here is derived from an EMBL/GenBank/DDBJ whole genome shotgun (WGS) entry which is preliminary data.</text>
</comment>
<evidence type="ECO:0000256" key="2">
    <source>
        <dbReference type="ARBA" id="ARBA00004936"/>
    </source>
</evidence>
<feature type="transmembrane region" description="Helical" evidence="7">
    <location>
        <begin position="195"/>
        <end position="216"/>
    </location>
</feature>
<gene>
    <name evidence="9" type="ORF">L323_16090</name>
</gene>
<evidence type="ECO:0000256" key="5">
    <source>
        <dbReference type="ARBA" id="ARBA00022989"/>
    </source>
</evidence>
<evidence type="ECO:0000313" key="10">
    <source>
        <dbReference type="Proteomes" id="UP000016860"/>
    </source>
</evidence>
<reference evidence="9 10" key="1">
    <citation type="journal article" date="2013" name="Genome Announc.">
        <title>Draft Genome Sequence of the Cellulolytic Bacterium Clostridium papyrosolvens C7 (ATCC 700395).</title>
        <authorList>
            <person name="Zepeda V."/>
            <person name="Dassa B."/>
            <person name="Borovok I."/>
            <person name="Lamed R."/>
            <person name="Bayer E.A."/>
            <person name="Cate J.H."/>
        </authorList>
    </citation>
    <scope>NUCLEOTIDE SEQUENCE [LARGE SCALE GENOMIC DNA]</scope>
    <source>
        <strain evidence="9 10">C7</strain>
    </source>
</reference>
<feature type="transmembrane region" description="Helical" evidence="7">
    <location>
        <begin position="99"/>
        <end position="116"/>
    </location>
</feature>
<organism evidence="9 10">
    <name type="scientific">Ruminiclostridium papyrosolvens C7</name>
    <dbReference type="NCBI Taxonomy" id="1330534"/>
    <lineage>
        <taxon>Bacteria</taxon>
        <taxon>Bacillati</taxon>
        <taxon>Bacillota</taxon>
        <taxon>Clostridia</taxon>
        <taxon>Eubacteriales</taxon>
        <taxon>Oscillospiraceae</taxon>
        <taxon>Ruminiclostridium</taxon>
    </lineage>
</organism>